<reference evidence="2" key="1">
    <citation type="submission" date="2018-06" db="EMBL/GenBank/DDBJ databases">
        <title>Extensive metabolic versatility and redundancy in microbially diverse, dynamic hydrothermal sediments.</title>
        <authorList>
            <person name="Dombrowski N."/>
            <person name="Teske A."/>
            <person name="Baker B.J."/>
        </authorList>
    </citation>
    <scope>NUCLEOTIDE SEQUENCE [LARGE SCALE GENOMIC DNA]</scope>
    <source>
        <strain evidence="2">B30_G15</strain>
    </source>
</reference>
<dbReference type="PROSITE" id="PS51257">
    <property type="entry name" value="PROKAR_LIPOPROTEIN"/>
    <property type="match status" value="1"/>
</dbReference>
<protein>
    <submittedName>
        <fullName evidence="2">CDP-paratose 2-epimerase</fullName>
    </submittedName>
</protein>
<dbReference type="EMBL" id="QMOC01000221">
    <property type="protein sequence ID" value="RLC87657.1"/>
    <property type="molecule type" value="Genomic_DNA"/>
</dbReference>
<evidence type="ECO:0000259" key="1">
    <source>
        <dbReference type="Pfam" id="PF16363"/>
    </source>
</evidence>
<dbReference type="SUPFAM" id="SSF51735">
    <property type="entry name" value="NAD(P)-binding Rossmann-fold domains"/>
    <property type="match status" value="1"/>
</dbReference>
<name>A0A661VU89_UNCCH</name>
<proteinExistence type="predicted"/>
<sequence length="349" mass="38817">MTKRYLITGGAGFIGCNYVHRLLSRGERVTVYDNLSRRGTEANVAWLREQHGADSFRLVVGDVRDYDALAEATQDADVVVHLAGQTAVTTSVADPRSDFEHNALGTFNALEAARHAGTNPVFLYASTNKVYGGMEEVAVIEQETRYAYRDFPLGIPETQPLDLLSPYGCSKGAGDQYARDYARIYGLPTVVFRQSCIYGPRQMGVEDQGWVAWFIIAAVTGQPITIYGDGKQVRDVLFIDDLLDVYDAGLAHIDVAAGQVYNVGGGPAHTMSVWAEFGPMLERLMGRPISVSYGDWRPGDQRIYVSDIRKAERELGWRPRVDIEEGMRRLYEWVVANQNLFVQGGAFER</sequence>
<organism evidence="2">
    <name type="scientific">Chloroflexota bacterium</name>
    <dbReference type="NCBI Taxonomy" id="2026724"/>
    <lineage>
        <taxon>Bacteria</taxon>
        <taxon>Bacillati</taxon>
        <taxon>Chloroflexota</taxon>
    </lineage>
</organism>
<evidence type="ECO:0000313" key="2">
    <source>
        <dbReference type="EMBL" id="RLC87657.1"/>
    </source>
</evidence>
<gene>
    <name evidence="2" type="ORF">DRI79_08290</name>
</gene>
<dbReference type="AlphaFoldDB" id="A0A661VU89"/>
<accession>A0A661VU89</accession>
<feature type="domain" description="NAD(P)-binding" evidence="1">
    <location>
        <begin position="6"/>
        <end position="329"/>
    </location>
</feature>
<comment type="caution">
    <text evidence="2">The sequence shown here is derived from an EMBL/GenBank/DDBJ whole genome shotgun (WGS) entry which is preliminary data.</text>
</comment>
<dbReference type="PANTHER" id="PTHR43000">
    <property type="entry name" value="DTDP-D-GLUCOSE 4,6-DEHYDRATASE-RELATED"/>
    <property type="match status" value="1"/>
</dbReference>
<dbReference type="InterPro" id="IPR036291">
    <property type="entry name" value="NAD(P)-bd_dom_sf"/>
</dbReference>
<dbReference type="InterPro" id="IPR016040">
    <property type="entry name" value="NAD(P)-bd_dom"/>
</dbReference>
<dbReference type="Pfam" id="PF16363">
    <property type="entry name" value="GDP_Man_Dehyd"/>
    <property type="match status" value="1"/>
</dbReference>
<dbReference type="Gene3D" id="3.40.50.720">
    <property type="entry name" value="NAD(P)-binding Rossmann-like Domain"/>
    <property type="match status" value="1"/>
</dbReference>